<sequence>MIASIWNPRMVCFVDNVGFLLRTSCVQLCSIHFGLSQRSVQIDFSSIVDRIDFSFASIGHCQPYSLCLGVFGFDLLTDNKENDCVQYGQDDLRINSNRDHSLHDVVHLV</sequence>
<organism evidence="1">
    <name type="scientific">Leptocylindrus danicus</name>
    <dbReference type="NCBI Taxonomy" id="163516"/>
    <lineage>
        <taxon>Eukaryota</taxon>
        <taxon>Sar</taxon>
        <taxon>Stramenopiles</taxon>
        <taxon>Ochrophyta</taxon>
        <taxon>Bacillariophyta</taxon>
        <taxon>Coscinodiscophyceae</taxon>
        <taxon>Chaetocerotophycidae</taxon>
        <taxon>Leptocylindrales</taxon>
        <taxon>Leptocylindraceae</taxon>
        <taxon>Leptocylindrus</taxon>
    </lineage>
</organism>
<proteinExistence type="predicted"/>
<dbReference type="AlphaFoldDB" id="A0A7S2PLJ6"/>
<evidence type="ECO:0000313" key="1">
    <source>
        <dbReference type="EMBL" id="CAD9604047.1"/>
    </source>
</evidence>
<gene>
    <name evidence="1" type="ORF">LDAN0321_LOCUS17664</name>
</gene>
<dbReference type="EMBL" id="HBGY01028574">
    <property type="protein sequence ID" value="CAD9604047.1"/>
    <property type="molecule type" value="Transcribed_RNA"/>
</dbReference>
<accession>A0A7S2PLJ6</accession>
<protein>
    <submittedName>
        <fullName evidence="1">Uncharacterized protein</fullName>
    </submittedName>
</protein>
<reference evidence="1" key="1">
    <citation type="submission" date="2021-01" db="EMBL/GenBank/DDBJ databases">
        <authorList>
            <person name="Corre E."/>
            <person name="Pelletier E."/>
            <person name="Niang G."/>
            <person name="Scheremetjew M."/>
            <person name="Finn R."/>
            <person name="Kale V."/>
            <person name="Holt S."/>
            <person name="Cochrane G."/>
            <person name="Meng A."/>
            <person name="Brown T."/>
            <person name="Cohen L."/>
        </authorList>
    </citation>
    <scope>NUCLEOTIDE SEQUENCE</scope>
    <source>
        <strain evidence="1">B650</strain>
    </source>
</reference>
<name>A0A7S2PLJ6_9STRA</name>